<dbReference type="InterPro" id="IPR022791">
    <property type="entry name" value="L-PG_synthase/AglD"/>
</dbReference>
<feature type="compositionally biased region" description="Low complexity" evidence="6">
    <location>
        <begin position="346"/>
        <end position="387"/>
    </location>
</feature>
<dbReference type="Pfam" id="PF03706">
    <property type="entry name" value="LPG_synthase_TM"/>
    <property type="match status" value="1"/>
</dbReference>
<gene>
    <name evidence="8" type="ORF">KB893_003785</name>
</gene>
<evidence type="ECO:0000256" key="3">
    <source>
        <dbReference type="ARBA" id="ARBA00022692"/>
    </source>
</evidence>
<evidence type="ECO:0000313" key="9">
    <source>
        <dbReference type="Proteomes" id="UP000675747"/>
    </source>
</evidence>
<feature type="compositionally biased region" description="Low complexity" evidence="6">
    <location>
        <begin position="319"/>
        <end position="334"/>
    </location>
</feature>
<feature type="transmembrane region" description="Helical" evidence="7">
    <location>
        <begin position="243"/>
        <end position="266"/>
    </location>
</feature>
<organism evidence="8 9">
    <name type="scientific">Coralloluteibacterium stylophorae</name>
    <dbReference type="NCBI Taxonomy" id="1776034"/>
    <lineage>
        <taxon>Bacteria</taxon>
        <taxon>Pseudomonadati</taxon>
        <taxon>Pseudomonadota</taxon>
        <taxon>Gammaproteobacteria</taxon>
        <taxon>Lysobacterales</taxon>
        <taxon>Lysobacteraceae</taxon>
        <taxon>Coralloluteibacterium</taxon>
    </lineage>
</organism>
<keyword evidence="5 7" id="KW-0472">Membrane</keyword>
<protein>
    <submittedName>
        <fullName evidence="8">Flippase-like domain-containing protein</fullName>
    </submittedName>
</protein>
<accession>A0AAP2FXD6</accession>
<comment type="subcellular location">
    <subcellularLocation>
        <location evidence="1">Cell membrane</location>
        <topology evidence="1">Multi-pass membrane protein</topology>
    </subcellularLocation>
</comment>
<keyword evidence="3 7" id="KW-0812">Transmembrane</keyword>
<dbReference type="GO" id="GO:0005886">
    <property type="term" value="C:plasma membrane"/>
    <property type="evidence" value="ECO:0007669"/>
    <property type="project" value="UniProtKB-SubCell"/>
</dbReference>
<proteinExistence type="predicted"/>
<dbReference type="EMBL" id="JAGQFT020000002">
    <property type="protein sequence ID" value="MBS7456257.1"/>
    <property type="molecule type" value="Genomic_DNA"/>
</dbReference>
<feature type="transmembrane region" description="Helical" evidence="7">
    <location>
        <begin position="218"/>
        <end position="237"/>
    </location>
</feature>
<evidence type="ECO:0000256" key="7">
    <source>
        <dbReference type="SAM" id="Phobius"/>
    </source>
</evidence>
<evidence type="ECO:0000313" key="8">
    <source>
        <dbReference type="EMBL" id="MBS7456257.1"/>
    </source>
</evidence>
<comment type="caution">
    <text evidence="8">The sequence shown here is derived from an EMBL/GenBank/DDBJ whole genome shotgun (WGS) entry which is preliminary data.</text>
</comment>
<feature type="transmembrane region" description="Helical" evidence="7">
    <location>
        <begin position="273"/>
        <end position="295"/>
    </location>
</feature>
<reference evidence="8 9" key="1">
    <citation type="journal article" date="2021" name="Microbiol. Resour. Announc.">
        <title>Draft Genome Sequence of Coralloluteibacterium stylophorae LMG 29479T.</title>
        <authorList>
            <person name="Karlyshev A.V."/>
            <person name="Kudryashova E.B."/>
            <person name="Ariskina E.V."/>
            <person name="Conroy A.P."/>
            <person name="Abidueva E.Y."/>
        </authorList>
    </citation>
    <scope>NUCLEOTIDE SEQUENCE [LARGE SCALE GENOMIC DNA]</scope>
    <source>
        <strain evidence="8 9">LMG 29479</strain>
    </source>
</reference>
<dbReference type="PANTHER" id="PTHR40277">
    <property type="entry name" value="BLL5419 PROTEIN"/>
    <property type="match status" value="1"/>
</dbReference>
<evidence type="ECO:0000256" key="5">
    <source>
        <dbReference type="ARBA" id="ARBA00023136"/>
    </source>
</evidence>
<keyword evidence="4 7" id="KW-1133">Transmembrane helix</keyword>
<evidence type="ECO:0000256" key="2">
    <source>
        <dbReference type="ARBA" id="ARBA00022475"/>
    </source>
</evidence>
<feature type="region of interest" description="Disordered" evidence="6">
    <location>
        <begin position="319"/>
        <end position="387"/>
    </location>
</feature>
<evidence type="ECO:0000256" key="4">
    <source>
        <dbReference type="ARBA" id="ARBA00022989"/>
    </source>
</evidence>
<keyword evidence="2" id="KW-1003">Cell membrane</keyword>
<evidence type="ECO:0000256" key="6">
    <source>
        <dbReference type="SAM" id="MobiDB-lite"/>
    </source>
</evidence>
<dbReference type="Proteomes" id="UP000675747">
    <property type="component" value="Unassembled WGS sequence"/>
</dbReference>
<feature type="transmembrane region" description="Helical" evidence="7">
    <location>
        <begin position="127"/>
        <end position="148"/>
    </location>
</feature>
<dbReference type="AlphaFoldDB" id="A0AAP2FXD6"/>
<feature type="transmembrane region" description="Helical" evidence="7">
    <location>
        <begin position="47"/>
        <end position="64"/>
    </location>
</feature>
<keyword evidence="9" id="KW-1185">Reference proteome</keyword>
<feature type="transmembrane region" description="Helical" evidence="7">
    <location>
        <begin position="160"/>
        <end position="182"/>
    </location>
</feature>
<sequence>MSPDAPPPRPSSLRAWRLVLPAGLLVLALAFADPGRAWAALAGADPGWLLAALLAVQAQVVLSAQRWRFTARRLGQAMPRRTAIAEYYLATLLNQSVPGGVGGDAVRAWRSGRARPGRMRAAVRAVVLERLAGQVALLTVVAIGLAAWPLAAGGAPPRVALWTAMAVAAALAAGAATVALLARRGPRRLQAALHGLRGDVVRTWFAGRAWLWQGAGSLAIVGGYIAAFALCACAVGTPLPPMAWLTAVPLALLAMLVPVSVGGWGVREAAAAALWPLVGLPAAHGVAASILYGLVNLVGALPGLAVAFSPARAADAAGGCDAATARRPGRSSTAPPVPPPPGTGSPGARTTATAVRTAPRPAPRTRPCAAARAAAARPATARSAPPR</sequence>
<evidence type="ECO:0000256" key="1">
    <source>
        <dbReference type="ARBA" id="ARBA00004651"/>
    </source>
</evidence>
<name>A0AAP2FXD6_9GAMM</name>
<dbReference type="PANTHER" id="PTHR40277:SF1">
    <property type="entry name" value="BLL5419 PROTEIN"/>
    <property type="match status" value="1"/>
</dbReference>